<reference evidence="8 9" key="1">
    <citation type="submission" date="2020-08" db="EMBL/GenBank/DDBJ databases">
        <title>Functional genomics of gut bacteria from endangered species of beetles.</title>
        <authorList>
            <person name="Carlos-Shanley C."/>
        </authorList>
    </citation>
    <scope>NUCLEOTIDE SEQUENCE [LARGE SCALE GENOMIC DNA]</scope>
    <source>
        <strain evidence="8 9">S00245</strain>
    </source>
</reference>
<sequence>MVRPAKLYELLLQSTSRSVAFRDFIALIEAFGFEEARQRGSHRCFAHPDCTKLLVVQPKGADAKRYQVRELLDMIEEFGLTLKDR</sequence>
<keyword evidence="2" id="KW-1277">Toxin-antitoxin system</keyword>
<evidence type="ECO:0000313" key="8">
    <source>
        <dbReference type="EMBL" id="MBB4860413.1"/>
    </source>
</evidence>
<comment type="similarity">
    <text evidence="1">Belongs to the HicA mRNA interferase family.</text>
</comment>
<keyword evidence="9" id="KW-1185">Reference proteome</keyword>
<evidence type="ECO:0000256" key="2">
    <source>
        <dbReference type="ARBA" id="ARBA00022649"/>
    </source>
</evidence>
<protein>
    <submittedName>
        <fullName evidence="8">Putative RNA binding protein YcfA (HicA-like mRNA interferase family)</fullName>
    </submittedName>
</protein>
<dbReference type="Pfam" id="PF07927">
    <property type="entry name" value="HicA_toxin"/>
    <property type="match status" value="1"/>
</dbReference>
<keyword evidence="7" id="KW-0346">Stress response</keyword>
<dbReference type="EMBL" id="JACHLR010000021">
    <property type="protein sequence ID" value="MBB4860413.1"/>
    <property type="molecule type" value="Genomic_DNA"/>
</dbReference>
<dbReference type="Gene3D" id="3.30.920.30">
    <property type="entry name" value="Hypothetical protein"/>
    <property type="match status" value="1"/>
</dbReference>
<gene>
    <name evidence="8" type="ORF">HNO88_003756</name>
</gene>
<evidence type="ECO:0000256" key="3">
    <source>
        <dbReference type="ARBA" id="ARBA00022722"/>
    </source>
</evidence>
<dbReference type="AlphaFoldDB" id="A0A7W7KDW5"/>
<dbReference type="InterPro" id="IPR012933">
    <property type="entry name" value="HicA_mRNA_interferase"/>
</dbReference>
<keyword evidence="6" id="KW-0694">RNA-binding</keyword>
<dbReference type="SUPFAM" id="SSF54786">
    <property type="entry name" value="YcfA/nrd intein domain"/>
    <property type="match status" value="1"/>
</dbReference>
<evidence type="ECO:0000256" key="5">
    <source>
        <dbReference type="ARBA" id="ARBA00022801"/>
    </source>
</evidence>
<evidence type="ECO:0000256" key="1">
    <source>
        <dbReference type="ARBA" id="ARBA00006620"/>
    </source>
</evidence>
<evidence type="ECO:0000256" key="6">
    <source>
        <dbReference type="ARBA" id="ARBA00022884"/>
    </source>
</evidence>
<proteinExistence type="inferred from homology"/>
<evidence type="ECO:0000256" key="7">
    <source>
        <dbReference type="ARBA" id="ARBA00023016"/>
    </source>
</evidence>
<name>A0A7W7KDW5_9SPHN</name>
<evidence type="ECO:0000313" key="9">
    <source>
        <dbReference type="Proteomes" id="UP000555448"/>
    </source>
</evidence>
<organism evidence="8 9">
    <name type="scientific">Novosphingobium chloroacetimidivorans</name>
    <dbReference type="NCBI Taxonomy" id="1428314"/>
    <lineage>
        <taxon>Bacteria</taxon>
        <taxon>Pseudomonadati</taxon>
        <taxon>Pseudomonadota</taxon>
        <taxon>Alphaproteobacteria</taxon>
        <taxon>Sphingomonadales</taxon>
        <taxon>Sphingomonadaceae</taxon>
        <taxon>Novosphingobium</taxon>
    </lineage>
</organism>
<keyword evidence="3" id="KW-0540">Nuclease</keyword>
<comment type="caution">
    <text evidence="8">The sequence shown here is derived from an EMBL/GenBank/DDBJ whole genome shotgun (WGS) entry which is preliminary data.</text>
</comment>
<dbReference type="GO" id="GO:0004519">
    <property type="term" value="F:endonuclease activity"/>
    <property type="evidence" value="ECO:0007669"/>
    <property type="project" value="UniProtKB-KW"/>
</dbReference>
<keyword evidence="4" id="KW-0255">Endonuclease</keyword>
<dbReference type="Proteomes" id="UP000555448">
    <property type="component" value="Unassembled WGS sequence"/>
</dbReference>
<dbReference type="GO" id="GO:0016787">
    <property type="term" value="F:hydrolase activity"/>
    <property type="evidence" value="ECO:0007669"/>
    <property type="project" value="UniProtKB-KW"/>
</dbReference>
<accession>A0A7W7KDW5</accession>
<dbReference type="InterPro" id="IPR038570">
    <property type="entry name" value="HicA_sf"/>
</dbReference>
<dbReference type="GO" id="GO:0003729">
    <property type="term" value="F:mRNA binding"/>
    <property type="evidence" value="ECO:0007669"/>
    <property type="project" value="InterPro"/>
</dbReference>
<dbReference type="RefSeq" id="WP_184249123.1">
    <property type="nucleotide sequence ID" value="NZ_JACHLR010000021.1"/>
</dbReference>
<keyword evidence="5" id="KW-0378">Hydrolase</keyword>
<evidence type="ECO:0000256" key="4">
    <source>
        <dbReference type="ARBA" id="ARBA00022759"/>
    </source>
</evidence>